<dbReference type="GO" id="GO:0006310">
    <property type="term" value="P:DNA recombination"/>
    <property type="evidence" value="ECO:0007669"/>
    <property type="project" value="UniProtKB-KW"/>
</dbReference>
<keyword evidence="2" id="KW-0238">DNA-binding</keyword>
<dbReference type="PANTHER" id="PTHR30349:SF41">
    <property type="entry name" value="INTEGRASE_RECOMBINASE PROTEIN MJ0367-RELATED"/>
    <property type="match status" value="1"/>
</dbReference>
<dbReference type="GeneID" id="71853378"/>
<dbReference type="Proteomes" id="UP001595821">
    <property type="component" value="Unassembled WGS sequence"/>
</dbReference>
<feature type="domain" description="Tyr recombinase" evidence="4">
    <location>
        <begin position="14"/>
        <end position="208"/>
    </location>
</feature>
<name>A0ABD5P5V7_9EURY</name>
<dbReference type="SUPFAM" id="SSF56349">
    <property type="entry name" value="DNA breaking-rejoining enzymes"/>
    <property type="match status" value="1"/>
</dbReference>
<dbReference type="InterPro" id="IPR050090">
    <property type="entry name" value="Tyrosine_recombinase_XerCD"/>
</dbReference>
<evidence type="ECO:0000256" key="3">
    <source>
        <dbReference type="ARBA" id="ARBA00023172"/>
    </source>
</evidence>
<keyword evidence="1" id="KW-0229">DNA integration</keyword>
<evidence type="ECO:0000313" key="6">
    <source>
        <dbReference type="Proteomes" id="UP001595821"/>
    </source>
</evidence>
<accession>A0ABD5P5V7</accession>
<evidence type="ECO:0000256" key="1">
    <source>
        <dbReference type="ARBA" id="ARBA00022908"/>
    </source>
</evidence>
<organism evidence="5 6">
    <name type="scientific">Natribaculum luteum</name>
    <dbReference type="NCBI Taxonomy" id="1586232"/>
    <lineage>
        <taxon>Archaea</taxon>
        <taxon>Methanobacteriati</taxon>
        <taxon>Methanobacteriota</taxon>
        <taxon>Stenosarchaea group</taxon>
        <taxon>Halobacteria</taxon>
        <taxon>Halobacteriales</taxon>
        <taxon>Natrialbaceae</taxon>
        <taxon>Natribaculum</taxon>
    </lineage>
</organism>
<evidence type="ECO:0000256" key="2">
    <source>
        <dbReference type="ARBA" id="ARBA00023125"/>
    </source>
</evidence>
<sequence>MSSTTNTQTQTEEKAKAWLKPEQVDELRTTTVAESANYLSLRNDTIIAMLYDSGLRVGELVQLDVDMLDLDEGIIMLPPDIQKDYPNDNTPSYTEIELATDTVRTLRNYLNSRWKNPDALFPSRQSERMTTESVRNVVEDAAVEGNVHPQTLRGRGEPKEITPHTLRHSVAYRMLNREDGNTLYDVTKRLRHATIQTTERVYSHFDRV</sequence>
<keyword evidence="3" id="KW-0233">DNA recombination</keyword>
<dbReference type="GO" id="GO:0003677">
    <property type="term" value="F:DNA binding"/>
    <property type="evidence" value="ECO:0007669"/>
    <property type="project" value="UniProtKB-KW"/>
</dbReference>
<dbReference type="EMBL" id="JBHSDJ010000133">
    <property type="protein sequence ID" value="MFC4249629.1"/>
    <property type="molecule type" value="Genomic_DNA"/>
</dbReference>
<dbReference type="Pfam" id="PF00589">
    <property type="entry name" value="Phage_integrase"/>
    <property type="match status" value="1"/>
</dbReference>
<evidence type="ECO:0000259" key="4">
    <source>
        <dbReference type="PROSITE" id="PS51898"/>
    </source>
</evidence>
<dbReference type="InterPro" id="IPR002104">
    <property type="entry name" value="Integrase_catalytic"/>
</dbReference>
<reference evidence="5 6" key="1">
    <citation type="journal article" date="2014" name="Int. J. Syst. Evol. Microbiol.">
        <title>Complete genome sequence of Corynebacterium casei LMG S-19264T (=DSM 44701T), isolated from a smear-ripened cheese.</title>
        <authorList>
            <consortium name="US DOE Joint Genome Institute (JGI-PGF)"/>
            <person name="Walter F."/>
            <person name="Albersmeier A."/>
            <person name="Kalinowski J."/>
            <person name="Ruckert C."/>
        </authorList>
    </citation>
    <scope>NUCLEOTIDE SEQUENCE [LARGE SCALE GENOMIC DNA]</scope>
    <source>
        <strain evidence="5 6">IBRC-M 10912</strain>
    </source>
</reference>
<protein>
    <submittedName>
        <fullName evidence="5">Tyrosine-type recombinase/integrase</fullName>
    </submittedName>
</protein>
<dbReference type="PANTHER" id="PTHR30349">
    <property type="entry name" value="PHAGE INTEGRASE-RELATED"/>
    <property type="match status" value="1"/>
</dbReference>
<dbReference type="GO" id="GO:0015074">
    <property type="term" value="P:DNA integration"/>
    <property type="evidence" value="ECO:0007669"/>
    <property type="project" value="UniProtKB-KW"/>
</dbReference>
<comment type="caution">
    <text evidence="5">The sequence shown here is derived from an EMBL/GenBank/DDBJ whole genome shotgun (WGS) entry which is preliminary data.</text>
</comment>
<dbReference type="InterPro" id="IPR013762">
    <property type="entry name" value="Integrase-like_cat_sf"/>
</dbReference>
<dbReference type="Gene3D" id="1.10.443.10">
    <property type="entry name" value="Intergrase catalytic core"/>
    <property type="match status" value="1"/>
</dbReference>
<evidence type="ECO:0000313" key="5">
    <source>
        <dbReference type="EMBL" id="MFC4249629.1"/>
    </source>
</evidence>
<gene>
    <name evidence="5" type="ORF">ACFOZ7_22300</name>
</gene>
<dbReference type="AlphaFoldDB" id="A0ABD5P5V7"/>
<dbReference type="RefSeq" id="WP_246973209.1">
    <property type="nucleotide sequence ID" value="NZ_CP095397.1"/>
</dbReference>
<dbReference type="InterPro" id="IPR011010">
    <property type="entry name" value="DNA_brk_join_enz"/>
</dbReference>
<dbReference type="PROSITE" id="PS51898">
    <property type="entry name" value="TYR_RECOMBINASE"/>
    <property type="match status" value="1"/>
</dbReference>
<proteinExistence type="predicted"/>